<proteinExistence type="predicted"/>
<organism evidence="2">
    <name type="scientific">Virus NIOZ-UU159</name>
    <dbReference type="NCBI Taxonomy" id="2763270"/>
    <lineage>
        <taxon>Viruses</taxon>
    </lineage>
</organism>
<protein>
    <submittedName>
        <fullName evidence="2">Uncharacterized protein</fullName>
    </submittedName>
</protein>
<accession>A0A7S9SUG1</accession>
<dbReference type="EMBL" id="MW030598">
    <property type="protein sequence ID" value="QPI16729.1"/>
    <property type="molecule type" value="Genomic_DNA"/>
</dbReference>
<name>A0A7S9SUG1_9VIRU</name>
<feature type="transmembrane region" description="Helical" evidence="1">
    <location>
        <begin position="744"/>
        <end position="765"/>
    </location>
</feature>
<keyword evidence="1" id="KW-1133">Transmembrane helix</keyword>
<keyword evidence="1" id="KW-0812">Transmembrane</keyword>
<evidence type="ECO:0000313" key="2">
    <source>
        <dbReference type="EMBL" id="QPI16729.1"/>
    </source>
</evidence>
<gene>
    <name evidence="2" type="ORF">NIOZUU159_00224</name>
</gene>
<evidence type="ECO:0000256" key="1">
    <source>
        <dbReference type="SAM" id="Phobius"/>
    </source>
</evidence>
<keyword evidence="1" id="KW-0472">Membrane</keyword>
<feature type="transmembrane region" description="Helical" evidence="1">
    <location>
        <begin position="921"/>
        <end position="939"/>
    </location>
</feature>
<feature type="transmembrane region" description="Helical" evidence="1">
    <location>
        <begin position="951"/>
        <end position="969"/>
    </location>
</feature>
<sequence length="994" mass="111830">MSMNVHNVKYNEINKLLSNIYSKYININNLADTRTPFIKETLKKINAEDIQDVDFGILGSNYNIDKTSFTKLINEIIYCNLGNINVDKSNNVDNTNKTKGYLKFVKSDTTPVIGEVKIIKNNDITNNILSSMHLVNVFIDILEAYNSFLNEIANLEHFKKKINNIIIVNKNAKKSTDIGKNDENYGYWIDSGKEANRPAVSSLYLSINSYSGDSTTSALLQEFIVNYNAFNNVVSDSMSTYSHTGEIVSGKSLFNASLKITDKTDTETNNITGIVINILSDGRAVIKKDKNSLKPDDDIILNQINNSNIQKTNLHEALLERNKRLLKDFLNLIINFDLVNRRTQIKGLLTYFKVIKEYFYIALTSGNLLFNSYFNKIDLNYSTGEVLVEDMTSIDSGDNGFAIKYLDNSQIEKIVKQIYTDGTNDDIKILKSSLSKGTYQDSIFGTAKSENDNEYMNKIIKNLSELQELGAKSANISNATKQDISDKGFVAIVENSTTIKIKSRIDLLNKLLVDESGGSPAIVRPTDKLSDVTNISLPDGDNSVGTPIPINSDDSFKLDNLTNSNSELPINVKRFIDNLDSNNLSKNYIISINNTTFPIKEIIALNSKTDVEFLISARLLYPTQNSDDLKDIPVLTLPYNKITLFDDKYSYMGSSSSLPERYFSSLEDAKGKSILFHYVKIGSVDYGVDNKVTLTIKKPLDYKSGYVNNLEAIKTINYDIKSNESRIKNAKTLFDLNKSKYNVLYYQLISYIVILAGIIFTLILTNTMNMDKPVTKLVASVCFGIVVLQFVTYYILSVLYIEAFTLDNVVENFSQTYPYPNIVSSSTMEFTSDSNNKYPEQKVEFVQNQLILLNNKIIQALELANVGVGQASSSDAYTKLLNITEFERVSRGNISNILALQNDGSKMHIDLLKYSTNVHSINIKTVLMLSLAIVGLFTINVYTDGKYMEKLAFVGGFILIIILAYYLIYSNSVVRTSSNNFYWGKEHKSIYTNF</sequence>
<reference evidence="2" key="1">
    <citation type="submission" date="2020-08" db="EMBL/GenBank/DDBJ databases">
        <title>Bridging the membrane lipid divide: bacteria of the FCB group superphylum have the potential to synthesize archaeal ether lipids.</title>
        <authorList>
            <person name="Villanueva L."/>
            <person name="von Meijenfeldt F.A.B."/>
            <person name="Westbye A.B."/>
            <person name="Yadav S."/>
            <person name="Hopmans E.C."/>
            <person name="Dutilh B.E."/>
            <person name="Sinninghe Damste J.S."/>
        </authorList>
    </citation>
    <scope>NUCLEOTIDE SEQUENCE</scope>
    <source>
        <strain evidence="2">NIOZ-UU159</strain>
    </source>
</reference>
<feature type="transmembrane region" description="Helical" evidence="1">
    <location>
        <begin position="777"/>
        <end position="801"/>
    </location>
</feature>